<keyword evidence="8 12" id="KW-0418">Kinase</keyword>
<keyword evidence="5" id="KW-0808">Transferase</keyword>
<sequence>MAKAENNCVRITLPVDLITAGKFYENANTGEATVDSGVPDGWMGLDCGSESIKLLVEAVGRAKLIVWNEPVSVFEWDKFSKGTIIGGEDTATCCAKWGTEEKVSHVSTGGWCWLGIPGR</sequence>
<keyword evidence="11" id="KW-0324">Glycolysis</keyword>
<dbReference type="EMBL" id="OX395142">
    <property type="protein sequence ID" value="CAI5796316.1"/>
    <property type="molecule type" value="Genomic_DNA"/>
</dbReference>
<evidence type="ECO:0000256" key="3">
    <source>
        <dbReference type="ARBA" id="ARBA00008982"/>
    </source>
</evidence>
<dbReference type="GO" id="GO:0005829">
    <property type="term" value="C:cytosol"/>
    <property type="evidence" value="ECO:0007669"/>
    <property type="project" value="TreeGrafter"/>
</dbReference>
<dbReference type="Proteomes" id="UP001178461">
    <property type="component" value="Chromosome 17"/>
</dbReference>
<comment type="cofactor">
    <cofactor evidence="1">
        <name>Mg(2+)</name>
        <dbReference type="ChEBI" id="CHEBI:18420"/>
    </cofactor>
</comment>
<dbReference type="EC" id="2.7.2.3" evidence="4"/>
<comment type="similarity">
    <text evidence="3">Belongs to the phosphoglycerate kinase family.</text>
</comment>
<dbReference type="SUPFAM" id="SSF53748">
    <property type="entry name" value="Phosphoglycerate kinase"/>
    <property type="match status" value="1"/>
</dbReference>
<keyword evidence="10" id="KW-0460">Magnesium</keyword>
<dbReference type="GO" id="GO:0005524">
    <property type="term" value="F:ATP binding"/>
    <property type="evidence" value="ECO:0007669"/>
    <property type="project" value="UniProtKB-KW"/>
</dbReference>
<dbReference type="Pfam" id="PF00162">
    <property type="entry name" value="PGK"/>
    <property type="match status" value="1"/>
</dbReference>
<evidence type="ECO:0000256" key="11">
    <source>
        <dbReference type="ARBA" id="ARBA00023152"/>
    </source>
</evidence>
<proteinExistence type="inferred from homology"/>
<name>A0AA35PP91_9SAUR</name>
<evidence type="ECO:0000256" key="8">
    <source>
        <dbReference type="ARBA" id="ARBA00022777"/>
    </source>
</evidence>
<dbReference type="PANTHER" id="PTHR11406">
    <property type="entry name" value="PHOSPHOGLYCERATE KINASE"/>
    <property type="match status" value="1"/>
</dbReference>
<accession>A0AA35PP91</accession>
<keyword evidence="7" id="KW-0547">Nucleotide-binding</keyword>
<evidence type="ECO:0000256" key="9">
    <source>
        <dbReference type="ARBA" id="ARBA00022840"/>
    </source>
</evidence>
<evidence type="ECO:0000256" key="7">
    <source>
        <dbReference type="ARBA" id="ARBA00022741"/>
    </source>
</evidence>
<evidence type="ECO:0000313" key="12">
    <source>
        <dbReference type="EMBL" id="CAI5796316.1"/>
    </source>
</evidence>
<organism evidence="12 13">
    <name type="scientific">Podarcis lilfordi</name>
    <name type="common">Lilford's wall lizard</name>
    <dbReference type="NCBI Taxonomy" id="74358"/>
    <lineage>
        <taxon>Eukaryota</taxon>
        <taxon>Metazoa</taxon>
        <taxon>Chordata</taxon>
        <taxon>Craniata</taxon>
        <taxon>Vertebrata</taxon>
        <taxon>Euteleostomi</taxon>
        <taxon>Lepidosauria</taxon>
        <taxon>Squamata</taxon>
        <taxon>Bifurcata</taxon>
        <taxon>Unidentata</taxon>
        <taxon>Episquamata</taxon>
        <taxon>Laterata</taxon>
        <taxon>Lacertibaenia</taxon>
        <taxon>Lacertidae</taxon>
        <taxon>Podarcis</taxon>
    </lineage>
</organism>
<evidence type="ECO:0000256" key="10">
    <source>
        <dbReference type="ARBA" id="ARBA00022842"/>
    </source>
</evidence>
<gene>
    <name evidence="12" type="ORF">PODLI_1B002975</name>
</gene>
<dbReference type="GO" id="GO:0006096">
    <property type="term" value="P:glycolytic process"/>
    <property type="evidence" value="ECO:0007669"/>
    <property type="project" value="UniProtKB-KW"/>
</dbReference>
<dbReference type="FunFam" id="3.40.50.1260:FF:000031">
    <property type="entry name" value="Phosphoglycerate kinase 1"/>
    <property type="match status" value="1"/>
</dbReference>
<dbReference type="GO" id="GO:0043531">
    <property type="term" value="F:ADP binding"/>
    <property type="evidence" value="ECO:0007669"/>
    <property type="project" value="TreeGrafter"/>
</dbReference>
<dbReference type="InterPro" id="IPR036043">
    <property type="entry name" value="Phosphoglycerate_kinase_sf"/>
</dbReference>
<reference evidence="12" key="1">
    <citation type="submission" date="2022-12" db="EMBL/GenBank/DDBJ databases">
        <authorList>
            <person name="Alioto T."/>
            <person name="Alioto T."/>
            <person name="Gomez Garrido J."/>
        </authorList>
    </citation>
    <scope>NUCLEOTIDE SEQUENCE</scope>
</reference>
<dbReference type="AlphaFoldDB" id="A0AA35PP91"/>
<evidence type="ECO:0000256" key="4">
    <source>
        <dbReference type="ARBA" id="ARBA00013061"/>
    </source>
</evidence>
<evidence type="ECO:0000256" key="5">
    <source>
        <dbReference type="ARBA" id="ARBA00022679"/>
    </source>
</evidence>
<dbReference type="InterPro" id="IPR001576">
    <property type="entry name" value="Phosphoglycerate_kinase"/>
</dbReference>
<keyword evidence="9" id="KW-0067">ATP-binding</keyword>
<keyword evidence="6" id="KW-0479">Metal-binding</keyword>
<dbReference type="Gene3D" id="3.40.50.1260">
    <property type="entry name" value="Phosphoglycerate kinase, N-terminal domain"/>
    <property type="match status" value="2"/>
</dbReference>
<keyword evidence="13" id="KW-1185">Reference proteome</keyword>
<comment type="pathway">
    <text evidence="2">Carbohydrate degradation; glycolysis; pyruvate from D-glyceraldehyde 3-phosphate: step 2/5.</text>
</comment>
<evidence type="ECO:0000256" key="1">
    <source>
        <dbReference type="ARBA" id="ARBA00001946"/>
    </source>
</evidence>
<evidence type="ECO:0000256" key="2">
    <source>
        <dbReference type="ARBA" id="ARBA00004838"/>
    </source>
</evidence>
<dbReference type="GO" id="GO:0046872">
    <property type="term" value="F:metal ion binding"/>
    <property type="evidence" value="ECO:0007669"/>
    <property type="project" value="UniProtKB-KW"/>
</dbReference>
<dbReference type="PANTHER" id="PTHR11406:SF0">
    <property type="entry name" value="PHOSPHOGLYCERATE KINASE"/>
    <property type="match status" value="1"/>
</dbReference>
<evidence type="ECO:0000256" key="6">
    <source>
        <dbReference type="ARBA" id="ARBA00022723"/>
    </source>
</evidence>
<dbReference type="GO" id="GO:0006094">
    <property type="term" value="P:gluconeogenesis"/>
    <property type="evidence" value="ECO:0007669"/>
    <property type="project" value="TreeGrafter"/>
</dbReference>
<dbReference type="InterPro" id="IPR015824">
    <property type="entry name" value="Phosphoglycerate_kinase_N"/>
</dbReference>
<evidence type="ECO:0000313" key="13">
    <source>
        <dbReference type="Proteomes" id="UP001178461"/>
    </source>
</evidence>
<protein>
    <recommendedName>
        <fullName evidence="4">phosphoglycerate kinase</fullName>
        <ecNumber evidence="4">2.7.2.3</ecNumber>
    </recommendedName>
</protein>
<dbReference type="GO" id="GO:0004618">
    <property type="term" value="F:phosphoglycerate kinase activity"/>
    <property type="evidence" value="ECO:0007669"/>
    <property type="project" value="UniProtKB-EC"/>
</dbReference>